<proteinExistence type="inferred from homology"/>
<feature type="transmembrane region" description="Helical" evidence="17">
    <location>
        <begin position="41"/>
        <end position="60"/>
    </location>
</feature>
<evidence type="ECO:0000256" key="10">
    <source>
        <dbReference type="ARBA" id="ARBA00022989"/>
    </source>
</evidence>
<evidence type="ECO:0000256" key="6">
    <source>
        <dbReference type="ARBA" id="ARBA00022692"/>
    </source>
</evidence>
<evidence type="ECO:0000256" key="11">
    <source>
        <dbReference type="ARBA" id="ARBA00023136"/>
    </source>
</evidence>
<comment type="subcellular location">
    <subcellularLocation>
        <location evidence="1 17">Cell membrane</location>
        <topology evidence="1 17">Multi-pass membrane protein</topology>
    </subcellularLocation>
</comment>
<evidence type="ECO:0000256" key="9">
    <source>
        <dbReference type="ARBA" id="ARBA00022984"/>
    </source>
</evidence>
<comment type="miscellaneous">
    <text evidence="17">Bacitracin is thought to be involved in the inhibition of peptidoglycan synthesis by sequestering undecaprenyl diphosphate, thereby reducing the pool of lipid carrier available.</text>
</comment>
<keyword evidence="13 17" id="KW-0961">Cell wall biogenesis/degradation</keyword>
<dbReference type="AlphaFoldDB" id="A0A170NJS4"/>
<feature type="transmembrane region" description="Helical" evidence="17">
    <location>
        <begin position="210"/>
        <end position="229"/>
    </location>
</feature>
<dbReference type="PANTHER" id="PTHR30622:SF4">
    <property type="entry name" value="UNDECAPRENYL-DIPHOSPHATASE"/>
    <property type="match status" value="1"/>
</dbReference>
<dbReference type="EC" id="3.6.1.27" evidence="3 17"/>
<keyword evidence="5 17" id="KW-1003">Cell membrane</keyword>
<comment type="similarity">
    <text evidence="2 17">Belongs to the UppP family.</text>
</comment>
<keyword evidence="6 17" id="KW-0812">Transmembrane</keyword>
<dbReference type="GO" id="GO:0050380">
    <property type="term" value="F:undecaprenyl-diphosphatase activity"/>
    <property type="evidence" value="ECO:0007669"/>
    <property type="project" value="UniProtKB-UniRule"/>
</dbReference>
<reference evidence="18 19" key="1">
    <citation type="journal article" date="2015" name="Biotechnol. Bioeng.">
        <title>Genome sequence and phenotypic characterization of Caulobacter segnis.</title>
        <authorList>
            <person name="Patel S."/>
            <person name="Fletcher B."/>
            <person name="Scott D.C."/>
            <person name="Ely B."/>
        </authorList>
    </citation>
    <scope>NUCLEOTIDE SEQUENCE [LARGE SCALE GENOMIC DNA]</scope>
    <source>
        <strain evidence="18 19">ERI-2</strain>
    </source>
</reference>
<protein>
    <recommendedName>
        <fullName evidence="4 17">Undecaprenyl-diphosphatase</fullName>
        <ecNumber evidence="3 17">3.6.1.27</ecNumber>
    </recommendedName>
    <alternativeName>
        <fullName evidence="15 17">Bacitracin resistance protein</fullName>
    </alternativeName>
    <alternativeName>
        <fullName evidence="14 17">Undecaprenyl pyrophosphate phosphatase</fullName>
    </alternativeName>
</protein>
<gene>
    <name evidence="18" type="primary">uppP_1</name>
    <name evidence="17" type="synonym">uppP</name>
    <name evidence="18" type="ORF">WY13_01203</name>
</gene>
<keyword evidence="8 17" id="KW-0133">Cell shape</keyword>
<evidence type="ECO:0000256" key="8">
    <source>
        <dbReference type="ARBA" id="ARBA00022960"/>
    </source>
</evidence>
<evidence type="ECO:0000256" key="7">
    <source>
        <dbReference type="ARBA" id="ARBA00022801"/>
    </source>
</evidence>
<dbReference type="GO" id="GO:0071555">
    <property type="term" value="P:cell wall organization"/>
    <property type="evidence" value="ECO:0007669"/>
    <property type="project" value="UniProtKB-KW"/>
</dbReference>
<feature type="transmembrane region" description="Helical" evidence="17">
    <location>
        <begin position="81"/>
        <end position="99"/>
    </location>
</feature>
<dbReference type="EMBL" id="LITT01000011">
    <property type="protein sequence ID" value="OAA90300.1"/>
    <property type="molecule type" value="Genomic_DNA"/>
</dbReference>
<name>A0A170NJS4_9CLOT</name>
<sequence length="263" mass="28479">MSIIQAIIYGIVQGIGEFLPISSSAHLIAIPQIFGWQDPGLAFDVALHLGTLAAVIAFFWKDWTKLIYSGITKPKSKDGKLFWFIVIASIPGAVIGKLFEKQAESAFRNLALIGTMLIIVGIILYIADKRYDGEVAVENIGFKRSFSIGLSQALAIIPGVSRSGITMTTGLFSGLSKEGAARFSFLLSTPIILGAGLLKLKDLIHTPISSMPSFAIGVLVSAVVGFLSIKFLLNYLKNKGFGIFVVYRIVVGFTFIAIYLLRK</sequence>
<evidence type="ECO:0000256" key="14">
    <source>
        <dbReference type="ARBA" id="ARBA00032707"/>
    </source>
</evidence>
<dbReference type="NCBIfam" id="TIGR00753">
    <property type="entry name" value="undec_PP_bacA"/>
    <property type="match status" value="1"/>
</dbReference>
<evidence type="ECO:0000313" key="19">
    <source>
        <dbReference type="Proteomes" id="UP000077407"/>
    </source>
</evidence>
<dbReference type="InterPro" id="IPR003824">
    <property type="entry name" value="UppP"/>
</dbReference>
<dbReference type="GO" id="GO:0009252">
    <property type="term" value="P:peptidoglycan biosynthetic process"/>
    <property type="evidence" value="ECO:0007669"/>
    <property type="project" value="UniProtKB-KW"/>
</dbReference>
<evidence type="ECO:0000256" key="13">
    <source>
        <dbReference type="ARBA" id="ARBA00023316"/>
    </source>
</evidence>
<keyword evidence="11 17" id="KW-0472">Membrane</keyword>
<keyword evidence="7 17" id="KW-0378">Hydrolase</keyword>
<evidence type="ECO:0000256" key="1">
    <source>
        <dbReference type="ARBA" id="ARBA00004651"/>
    </source>
</evidence>
<keyword evidence="9 17" id="KW-0573">Peptidoglycan synthesis</keyword>
<comment type="caution">
    <text evidence="18">The sequence shown here is derived from an EMBL/GenBank/DDBJ whole genome shotgun (WGS) entry which is preliminary data.</text>
</comment>
<feature type="transmembrane region" description="Helical" evidence="17">
    <location>
        <begin position="105"/>
        <end position="127"/>
    </location>
</feature>
<comment type="catalytic activity">
    <reaction evidence="16 17">
        <text>di-trans,octa-cis-undecaprenyl diphosphate + H2O = di-trans,octa-cis-undecaprenyl phosphate + phosphate + H(+)</text>
        <dbReference type="Rhea" id="RHEA:28094"/>
        <dbReference type="ChEBI" id="CHEBI:15377"/>
        <dbReference type="ChEBI" id="CHEBI:15378"/>
        <dbReference type="ChEBI" id="CHEBI:43474"/>
        <dbReference type="ChEBI" id="CHEBI:58405"/>
        <dbReference type="ChEBI" id="CHEBI:60392"/>
        <dbReference type="EC" id="3.6.1.27"/>
    </reaction>
</comment>
<organism evidence="18 19">
    <name type="scientific">Clostridium ljungdahlii</name>
    <dbReference type="NCBI Taxonomy" id="1538"/>
    <lineage>
        <taxon>Bacteria</taxon>
        <taxon>Bacillati</taxon>
        <taxon>Bacillota</taxon>
        <taxon>Clostridia</taxon>
        <taxon>Eubacteriales</taxon>
        <taxon>Clostridiaceae</taxon>
        <taxon>Clostridium</taxon>
    </lineage>
</organism>
<feature type="transmembrane region" description="Helical" evidence="17">
    <location>
        <begin position="241"/>
        <end position="261"/>
    </location>
</feature>
<dbReference type="OrthoDB" id="9808289at2"/>
<dbReference type="RefSeq" id="WP_063554764.1">
    <property type="nucleotide sequence ID" value="NZ_LITT01000011.1"/>
</dbReference>
<dbReference type="GO" id="GO:0046677">
    <property type="term" value="P:response to antibiotic"/>
    <property type="evidence" value="ECO:0007669"/>
    <property type="project" value="UniProtKB-UniRule"/>
</dbReference>
<evidence type="ECO:0000256" key="3">
    <source>
        <dbReference type="ARBA" id="ARBA00012374"/>
    </source>
</evidence>
<evidence type="ECO:0000256" key="12">
    <source>
        <dbReference type="ARBA" id="ARBA00023251"/>
    </source>
</evidence>
<dbReference type="Pfam" id="PF02673">
    <property type="entry name" value="BacA"/>
    <property type="match status" value="1"/>
</dbReference>
<feature type="transmembrane region" description="Helical" evidence="17">
    <location>
        <begin position="179"/>
        <end position="198"/>
    </location>
</feature>
<dbReference type="GO" id="GO:0008360">
    <property type="term" value="P:regulation of cell shape"/>
    <property type="evidence" value="ECO:0007669"/>
    <property type="project" value="UniProtKB-KW"/>
</dbReference>
<dbReference type="GO" id="GO:0005886">
    <property type="term" value="C:plasma membrane"/>
    <property type="evidence" value="ECO:0007669"/>
    <property type="project" value="UniProtKB-SubCell"/>
</dbReference>
<keyword evidence="12 17" id="KW-0046">Antibiotic resistance</keyword>
<evidence type="ECO:0000256" key="16">
    <source>
        <dbReference type="ARBA" id="ARBA00047594"/>
    </source>
</evidence>
<accession>A0A170NJS4</accession>
<feature type="transmembrane region" description="Helical" evidence="17">
    <location>
        <begin position="7"/>
        <end position="29"/>
    </location>
</feature>
<dbReference type="HAMAP" id="MF_01006">
    <property type="entry name" value="Undec_diphosphatase"/>
    <property type="match status" value="1"/>
</dbReference>
<evidence type="ECO:0000256" key="2">
    <source>
        <dbReference type="ARBA" id="ARBA00010621"/>
    </source>
</evidence>
<comment type="function">
    <text evidence="17">Catalyzes the dephosphorylation of undecaprenyl diphosphate (UPP). Confers resistance to bacitracin.</text>
</comment>
<dbReference type="PANTHER" id="PTHR30622">
    <property type="entry name" value="UNDECAPRENYL-DIPHOSPHATASE"/>
    <property type="match status" value="1"/>
</dbReference>
<evidence type="ECO:0000256" key="15">
    <source>
        <dbReference type="ARBA" id="ARBA00032932"/>
    </source>
</evidence>
<keyword evidence="10 17" id="KW-1133">Transmembrane helix</keyword>
<evidence type="ECO:0000256" key="4">
    <source>
        <dbReference type="ARBA" id="ARBA00021581"/>
    </source>
</evidence>
<evidence type="ECO:0000313" key="18">
    <source>
        <dbReference type="EMBL" id="OAA90300.1"/>
    </source>
</evidence>
<evidence type="ECO:0000256" key="5">
    <source>
        <dbReference type="ARBA" id="ARBA00022475"/>
    </source>
</evidence>
<evidence type="ECO:0000256" key="17">
    <source>
        <dbReference type="HAMAP-Rule" id="MF_01006"/>
    </source>
</evidence>
<dbReference type="Proteomes" id="UP000077407">
    <property type="component" value="Unassembled WGS sequence"/>
</dbReference>
<dbReference type="PATRIC" id="fig|1538.10.peg.104"/>